<feature type="region of interest" description="Disordered" evidence="1">
    <location>
        <begin position="1"/>
        <end position="54"/>
    </location>
</feature>
<protein>
    <submittedName>
        <fullName evidence="2">Uncharacterized protein</fullName>
    </submittedName>
</protein>
<gene>
    <name evidence="2" type="ORF">TNCT_688191</name>
</gene>
<dbReference type="Proteomes" id="UP000887116">
    <property type="component" value="Unassembled WGS sequence"/>
</dbReference>
<dbReference type="EMBL" id="BMAO01008902">
    <property type="protein sequence ID" value="GFR27308.1"/>
    <property type="molecule type" value="Genomic_DNA"/>
</dbReference>
<comment type="caution">
    <text evidence="2">The sequence shown here is derived from an EMBL/GenBank/DDBJ whole genome shotgun (WGS) entry which is preliminary data.</text>
</comment>
<proteinExistence type="predicted"/>
<keyword evidence="3" id="KW-1185">Reference proteome</keyword>
<dbReference type="OrthoDB" id="10366344at2759"/>
<reference evidence="2" key="1">
    <citation type="submission" date="2020-07" db="EMBL/GenBank/DDBJ databases">
        <title>Multicomponent nature underlies the extraordinary mechanical properties of spider dragline silk.</title>
        <authorList>
            <person name="Kono N."/>
            <person name="Nakamura H."/>
            <person name="Mori M."/>
            <person name="Yoshida Y."/>
            <person name="Ohtoshi R."/>
            <person name="Malay A.D."/>
            <person name="Moran D.A.P."/>
            <person name="Tomita M."/>
            <person name="Numata K."/>
            <person name="Arakawa K."/>
        </authorList>
    </citation>
    <scope>NUCLEOTIDE SEQUENCE</scope>
</reference>
<evidence type="ECO:0000313" key="3">
    <source>
        <dbReference type="Proteomes" id="UP000887116"/>
    </source>
</evidence>
<dbReference type="AlphaFoldDB" id="A0A8X6JJ24"/>
<name>A0A8X6JJ24_TRICU</name>
<sequence>MQNNQDSGETKRRKRFKSQSFHSSNHLQNKNKRDRNDHTFQQLHAPKRKQRTKRRQFRLLTPFLITDDDCEKVPHQTATDNSIRREHPSPQLLQNIVQSITFVLCAPGLVIGHDVLLRWLGRAPRWVQRASDYLDRDAGRQVHSKCSSESLKHDRQPKEIAPIKSFVAIGRSLHGSRCSDSLSFSL</sequence>
<evidence type="ECO:0000256" key="1">
    <source>
        <dbReference type="SAM" id="MobiDB-lite"/>
    </source>
</evidence>
<feature type="compositionally biased region" description="Polar residues" evidence="1">
    <location>
        <begin position="18"/>
        <end position="28"/>
    </location>
</feature>
<accession>A0A8X6JJ24</accession>
<organism evidence="2 3">
    <name type="scientific">Trichonephila clavata</name>
    <name type="common">Joro spider</name>
    <name type="synonym">Nephila clavata</name>
    <dbReference type="NCBI Taxonomy" id="2740835"/>
    <lineage>
        <taxon>Eukaryota</taxon>
        <taxon>Metazoa</taxon>
        <taxon>Ecdysozoa</taxon>
        <taxon>Arthropoda</taxon>
        <taxon>Chelicerata</taxon>
        <taxon>Arachnida</taxon>
        <taxon>Araneae</taxon>
        <taxon>Araneomorphae</taxon>
        <taxon>Entelegynae</taxon>
        <taxon>Araneoidea</taxon>
        <taxon>Nephilidae</taxon>
        <taxon>Trichonephila</taxon>
    </lineage>
</organism>
<feature type="compositionally biased region" description="Basic residues" evidence="1">
    <location>
        <begin position="45"/>
        <end position="54"/>
    </location>
</feature>
<evidence type="ECO:0000313" key="2">
    <source>
        <dbReference type="EMBL" id="GFR27308.1"/>
    </source>
</evidence>